<evidence type="ECO:0000256" key="1">
    <source>
        <dbReference type="ARBA" id="ARBA00006484"/>
    </source>
</evidence>
<reference evidence="3 4" key="1">
    <citation type="submission" date="2016-10" db="EMBL/GenBank/DDBJ databases">
        <title>Genome sequence of Streptomyces gilvigriseus MUSC 26.</title>
        <authorList>
            <person name="Lee L.-H."/>
            <person name="Ser H.-L."/>
        </authorList>
    </citation>
    <scope>NUCLEOTIDE SEQUENCE [LARGE SCALE GENOMIC DNA]</scope>
    <source>
        <strain evidence="3 4">MUSC 26</strain>
    </source>
</reference>
<evidence type="ECO:0000256" key="2">
    <source>
        <dbReference type="ARBA" id="ARBA00023002"/>
    </source>
</evidence>
<dbReference type="GO" id="GO:0016020">
    <property type="term" value="C:membrane"/>
    <property type="evidence" value="ECO:0007669"/>
    <property type="project" value="TreeGrafter"/>
</dbReference>
<accession>A0A1J7BJT9</accession>
<gene>
    <name evidence="3" type="ORF">BIV57_03270</name>
</gene>
<dbReference type="SUPFAM" id="SSF51735">
    <property type="entry name" value="NAD(P)-binding Rossmann-fold domains"/>
    <property type="match status" value="1"/>
</dbReference>
<evidence type="ECO:0008006" key="5">
    <source>
        <dbReference type="Google" id="ProtNLM"/>
    </source>
</evidence>
<comment type="similarity">
    <text evidence="1">Belongs to the short-chain dehydrogenases/reductases (SDR) family.</text>
</comment>
<evidence type="ECO:0000313" key="3">
    <source>
        <dbReference type="EMBL" id="OIV38902.1"/>
    </source>
</evidence>
<dbReference type="AlphaFoldDB" id="A0A1J7BJT9"/>
<dbReference type="PRINTS" id="PR00081">
    <property type="entry name" value="GDHRDH"/>
</dbReference>
<dbReference type="Gene3D" id="3.40.50.720">
    <property type="entry name" value="NAD(P)-binding Rossmann-like Domain"/>
    <property type="match status" value="1"/>
</dbReference>
<dbReference type="STRING" id="1428644.BIV57_03270"/>
<dbReference type="GO" id="GO:0016491">
    <property type="term" value="F:oxidoreductase activity"/>
    <property type="evidence" value="ECO:0007669"/>
    <property type="project" value="UniProtKB-KW"/>
</dbReference>
<dbReference type="PANTHER" id="PTHR44196">
    <property type="entry name" value="DEHYDROGENASE/REDUCTASE SDR FAMILY MEMBER 7B"/>
    <property type="match status" value="1"/>
</dbReference>
<keyword evidence="2" id="KW-0560">Oxidoreductase</keyword>
<dbReference type="RefSeq" id="WP_071655112.1">
    <property type="nucleotide sequence ID" value="NZ_MLCF01000010.1"/>
</dbReference>
<dbReference type="InterPro" id="IPR002347">
    <property type="entry name" value="SDR_fam"/>
</dbReference>
<evidence type="ECO:0000313" key="4">
    <source>
        <dbReference type="Proteomes" id="UP000243342"/>
    </source>
</evidence>
<dbReference type="PANTHER" id="PTHR44196:SF1">
    <property type="entry name" value="DEHYDROGENASE_REDUCTASE SDR FAMILY MEMBER 7B"/>
    <property type="match status" value="1"/>
</dbReference>
<dbReference type="Proteomes" id="UP000243342">
    <property type="component" value="Unassembled WGS sequence"/>
</dbReference>
<dbReference type="EMBL" id="MLCF01000010">
    <property type="protein sequence ID" value="OIV38902.1"/>
    <property type="molecule type" value="Genomic_DNA"/>
</dbReference>
<protein>
    <recommendedName>
        <fullName evidence="5">Short-chain dehydrogenase</fullName>
    </recommendedName>
</protein>
<dbReference type="CDD" id="cd05233">
    <property type="entry name" value="SDR_c"/>
    <property type="match status" value="1"/>
</dbReference>
<comment type="caution">
    <text evidence="3">The sequence shown here is derived from an EMBL/GenBank/DDBJ whole genome shotgun (WGS) entry which is preliminary data.</text>
</comment>
<keyword evidence="4" id="KW-1185">Reference proteome</keyword>
<sequence length="262" mass="26238">MSSAAPAPAPAPASPRGRTAILTGASQGFGRALAGALVDAGARVVGVARHAEDLDAVRADLGPGFVPAPGDAADPATAVRVLDGHAGAGEPVLLILNAGATPLVRHLQDHTWDTFRVAWETDVRQAFEWSRQALSRPLPPGSAVLAVSSGAALGGSPLSGGYAGSKATVRFVAQYAAGESARLGLGIRFCALLPGLTPATRLGAGAVAGFAADQGITAEELTARMGPVLTTEQVAAAAVEVMTDPARTALAYQVDPKGLTAL</sequence>
<proteinExistence type="inferred from homology"/>
<name>A0A1J7BJT9_9ACTN</name>
<organism evidence="3 4">
    <name type="scientific">Mangrovactinospora gilvigrisea</name>
    <dbReference type="NCBI Taxonomy" id="1428644"/>
    <lineage>
        <taxon>Bacteria</taxon>
        <taxon>Bacillati</taxon>
        <taxon>Actinomycetota</taxon>
        <taxon>Actinomycetes</taxon>
        <taxon>Kitasatosporales</taxon>
        <taxon>Streptomycetaceae</taxon>
        <taxon>Mangrovactinospora</taxon>
    </lineage>
</organism>
<dbReference type="Pfam" id="PF00106">
    <property type="entry name" value="adh_short"/>
    <property type="match status" value="1"/>
</dbReference>
<dbReference type="InterPro" id="IPR036291">
    <property type="entry name" value="NAD(P)-bd_dom_sf"/>
</dbReference>